<proteinExistence type="predicted"/>
<dbReference type="GO" id="GO:0035197">
    <property type="term" value="F:siRNA binding"/>
    <property type="evidence" value="ECO:0007669"/>
    <property type="project" value="TreeGrafter"/>
</dbReference>
<dbReference type="PANTHER" id="PTHR46205">
    <property type="entry name" value="LOQUACIOUS, ISOFORM B"/>
    <property type="match status" value="1"/>
</dbReference>
<reference evidence="5 6" key="1">
    <citation type="submission" date="2017-06" db="EMBL/GenBank/DDBJ databases">
        <title>A platform for efficient transgenesis in Macrostomum lignano, a flatworm model organism for stem cell research.</title>
        <authorList>
            <person name="Berezikov E."/>
        </authorList>
    </citation>
    <scope>NUCLEOTIDE SEQUENCE [LARGE SCALE GENOMIC DNA]</scope>
    <source>
        <strain evidence="5">DV1</strain>
        <tissue evidence="5">Whole organism</tissue>
    </source>
</reference>
<dbReference type="SMART" id="SM00358">
    <property type="entry name" value="DSRM"/>
    <property type="match status" value="2"/>
</dbReference>
<gene>
    <name evidence="5" type="ORF">BOX15_Mlig016184g1</name>
</gene>
<evidence type="ECO:0000259" key="4">
    <source>
        <dbReference type="PROSITE" id="PS50137"/>
    </source>
</evidence>
<dbReference type="GO" id="GO:0070578">
    <property type="term" value="C:RISC-loading complex"/>
    <property type="evidence" value="ECO:0007669"/>
    <property type="project" value="TreeGrafter"/>
</dbReference>
<name>A0A267FI99_9PLAT</name>
<keyword evidence="1 2" id="KW-0694">RNA-binding</keyword>
<sequence>MASKIFSTAATLVDKKSGKKQQQQNKKPEQPMPQPQPLKPTEPAESLDVKKTDIVKPVEDNPVGRLQELCQHRLWLLPSYTFECSNVDNPSKRQFTCTVKLQGHTDRGVGRSKQLAKRACAQAMLQQLAACTEANCCQSALAEIKKSTAGDGNNKKKVAAAASAQQKPATPPPSPLDEAAFQELRSSKRLQSAARAGAEVNGLFRGVRNRKAGVTLPPLETPTAGPSSASEQLTELSKQHRFGVQFLDNGSDNSSGQYRAVVKLSTMPTIVAVSNGASVANAKEQACRAAIEYLCSLTRETTGPAGKKA</sequence>
<evidence type="ECO:0000256" key="3">
    <source>
        <dbReference type="SAM" id="MobiDB-lite"/>
    </source>
</evidence>
<dbReference type="InterPro" id="IPR051247">
    <property type="entry name" value="RLC_Component"/>
</dbReference>
<dbReference type="InterPro" id="IPR014720">
    <property type="entry name" value="dsRBD_dom"/>
</dbReference>
<feature type="region of interest" description="Disordered" evidence="3">
    <location>
        <begin position="1"/>
        <end position="56"/>
    </location>
</feature>
<organism evidence="5 6">
    <name type="scientific">Macrostomum lignano</name>
    <dbReference type="NCBI Taxonomy" id="282301"/>
    <lineage>
        <taxon>Eukaryota</taxon>
        <taxon>Metazoa</taxon>
        <taxon>Spiralia</taxon>
        <taxon>Lophotrochozoa</taxon>
        <taxon>Platyhelminthes</taxon>
        <taxon>Rhabditophora</taxon>
        <taxon>Macrostomorpha</taxon>
        <taxon>Macrostomida</taxon>
        <taxon>Macrostomidae</taxon>
        <taxon>Macrostomum</taxon>
    </lineage>
</organism>
<feature type="domain" description="DRBM" evidence="4">
    <location>
        <begin position="61"/>
        <end position="130"/>
    </location>
</feature>
<feature type="compositionally biased region" description="Pro residues" evidence="3">
    <location>
        <begin position="30"/>
        <end position="40"/>
    </location>
</feature>
<dbReference type="GO" id="GO:0005737">
    <property type="term" value="C:cytoplasm"/>
    <property type="evidence" value="ECO:0007669"/>
    <property type="project" value="TreeGrafter"/>
</dbReference>
<evidence type="ECO:0000256" key="2">
    <source>
        <dbReference type="PROSITE-ProRule" id="PRU00266"/>
    </source>
</evidence>
<dbReference type="GO" id="GO:0003725">
    <property type="term" value="F:double-stranded RNA binding"/>
    <property type="evidence" value="ECO:0007669"/>
    <property type="project" value="TreeGrafter"/>
</dbReference>
<feature type="compositionally biased region" description="Basic and acidic residues" evidence="3">
    <location>
        <begin position="47"/>
        <end position="56"/>
    </location>
</feature>
<dbReference type="SUPFAM" id="SSF54768">
    <property type="entry name" value="dsRNA-binding domain-like"/>
    <property type="match status" value="1"/>
</dbReference>
<dbReference type="GO" id="GO:0016442">
    <property type="term" value="C:RISC complex"/>
    <property type="evidence" value="ECO:0007669"/>
    <property type="project" value="TreeGrafter"/>
</dbReference>
<dbReference type="Pfam" id="PF00035">
    <property type="entry name" value="dsrm"/>
    <property type="match status" value="1"/>
</dbReference>
<feature type="compositionally biased region" description="Polar residues" evidence="3">
    <location>
        <begin position="1"/>
        <end position="10"/>
    </location>
</feature>
<dbReference type="GO" id="GO:0005634">
    <property type="term" value="C:nucleus"/>
    <property type="evidence" value="ECO:0007669"/>
    <property type="project" value="TreeGrafter"/>
</dbReference>
<dbReference type="AlphaFoldDB" id="A0A267FI99"/>
<dbReference type="GO" id="GO:0030422">
    <property type="term" value="P:siRNA processing"/>
    <property type="evidence" value="ECO:0007669"/>
    <property type="project" value="TreeGrafter"/>
</dbReference>
<dbReference type="EMBL" id="NIVC01001062">
    <property type="protein sequence ID" value="PAA72769.1"/>
    <property type="molecule type" value="Genomic_DNA"/>
</dbReference>
<evidence type="ECO:0000256" key="1">
    <source>
        <dbReference type="ARBA" id="ARBA00022884"/>
    </source>
</evidence>
<dbReference type="STRING" id="282301.A0A267FI99"/>
<evidence type="ECO:0000313" key="5">
    <source>
        <dbReference type="EMBL" id="PAA72769.1"/>
    </source>
</evidence>
<keyword evidence="6" id="KW-1185">Reference proteome</keyword>
<dbReference type="PANTHER" id="PTHR46205:SF3">
    <property type="entry name" value="LOQUACIOUS, ISOFORM B"/>
    <property type="match status" value="1"/>
</dbReference>
<dbReference type="Proteomes" id="UP000215902">
    <property type="component" value="Unassembled WGS sequence"/>
</dbReference>
<feature type="compositionally biased region" description="Low complexity" evidence="3">
    <location>
        <begin position="159"/>
        <end position="168"/>
    </location>
</feature>
<dbReference type="GO" id="GO:0070920">
    <property type="term" value="P:regulation of regulatory ncRNA processing"/>
    <property type="evidence" value="ECO:0007669"/>
    <property type="project" value="TreeGrafter"/>
</dbReference>
<dbReference type="PROSITE" id="PS50137">
    <property type="entry name" value="DS_RBD"/>
    <property type="match status" value="1"/>
</dbReference>
<dbReference type="CDD" id="cd19864">
    <property type="entry name" value="DSRM_PRKRA-like_rpt3"/>
    <property type="match status" value="1"/>
</dbReference>
<accession>A0A267FI99</accession>
<dbReference type="Gene3D" id="3.30.160.20">
    <property type="match status" value="2"/>
</dbReference>
<protein>
    <recommendedName>
        <fullName evidence="4">DRBM domain-containing protein</fullName>
    </recommendedName>
</protein>
<evidence type="ECO:0000313" key="6">
    <source>
        <dbReference type="Proteomes" id="UP000215902"/>
    </source>
</evidence>
<comment type="caution">
    <text evidence="5">The sequence shown here is derived from an EMBL/GenBank/DDBJ whole genome shotgun (WGS) entry which is preliminary data.</text>
</comment>
<feature type="region of interest" description="Disordered" evidence="3">
    <location>
        <begin position="149"/>
        <end position="177"/>
    </location>
</feature>